<accession>D8DYM1</accession>
<protein>
    <submittedName>
        <fullName evidence="2">Uncharacterized protein</fullName>
    </submittedName>
</protein>
<dbReference type="EMBL" id="ADWO01000075">
    <property type="protein sequence ID" value="EFI71483.1"/>
    <property type="molecule type" value="Genomic_DNA"/>
</dbReference>
<evidence type="ECO:0000313" key="2">
    <source>
        <dbReference type="EMBL" id="EFI71483.1"/>
    </source>
</evidence>
<gene>
    <name evidence="2" type="ORF">PBR_2279</name>
</gene>
<keyword evidence="1" id="KW-0732">Signal</keyword>
<dbReference type="Proteomes" id="UP000004524">
    <property type="component" value="Unassembled WGS sequence"/>
</dbReference>
<name>D8DYM1_9BACT</name>
<feature type="signal peptide" evidence="1">
    <location>
        <begin position="1"/>
        <end position="25"/>
    </location>
</feature>
<dbReference type="AlphaFoldDB" id="D8DYM1"/>
<reference evidence="2 3" key="1">
    <citation type="journal article" date="2010" name="Microb. Ecol.">
        <title>Comparative genome analysis of Prevotella ruminicola and Prevotella bryantii: insights into their environmental niche.</title>
        <authorList>
            <consortium name="North American Consortium for Rumen Bacteria"/>
            <person name="Purushe J."/>
            <person name="Fouts D.E."/>
            <person name="Morrison M."/>
            <person name="White B.A."/>
            <person name="Mackie R.I."/>
            <person name="Coutinho P.M."/>
            <person name="Henrissat B."/>
            <person name="Nelson K.E."/>
        </authorList>
    </citation>
    <scope>NUCLEOTIDE SEQUENCE [LARGE SCALE GENOMIC DNA]</scope>
    <source>
        <strain evidence="2 3">B14</strain>
    </source>
</reference>
<proteinExistence type="predicted"/>
<keyword evidence="3" id="KW-1185">Reference proteome</keyword>
<dbReference type="STRING" id="77095.SAMN05216455_107186"/>
<organism evidence="2 3">
    <name type="scientific">Segatella baroniae B14</name>
    <dbReference type="NCBI Taxonomy" id="752555"/>
    <lineage>
        <taxon>Bacteria</taxon>
        <taxon>Pseudomonadati</taxon>
        <taxon>Bacteroidota</taxon>
        <taxon>Bacteroidia</taxon>
        <taxon>Bacteroidales</taxon>
        <taxon>Prevotellaceae</taxon>
        <taxon>Segatella</taxon>
    </lineage>
</organism>
<feature type="chain" id="PRO_5003113208" evidence="1">
    <location>
        <begin position="26"/>
        <end position="351"/>
    </location>
</feature>
<evidence type="ECO:0000256" key="1">
    <source>
        <dbReference type="SAM" id="SignalP"/>
    </source>
</evidence>
<comment type="caution">
    <text evidence="2">The sequence shown here is derived from an EMBL/GenBank/DDBJ whole genome shotgun (WGS) entry which is preliminary data.</text>
</comment>
<evidence type="ECO:0000313" key="3">
    <source>
        <dbReference type="Proteomes" id="UP000004524"/>
    </source>
</evidence>
<sequence>MTQNRMKSIILSMVCLMALPLSTFAQTQIFYESFNENSGTGGNDDAWTGSIANNNSVKTDNEGWELTKAYGASQCLKFGANSSLGSAVTPAINGVKDTTWVSFRAGAWANDSKTLKISASSGTLEQTSVELGDATWKTYTIKLIGASNGVKITFAAAQKSKNRFFLDDVTLTVDGEAAGSTDPSTDNPTTGDQTDEAVTASVKSISEWNELADGTIAQLYIADSENARVIAVEDDQATLKNDKGDVLIMRGFTKNPTMKVQQHVAGYIIGKKNFQDGLSVLDGIKKTSTYLLLIADPVTESNVETAILQIEAVSRSHQGYFFDLNGVNRGTNQALLPAGVYILNGNKITIK</sequence>